<keyword evidence="3" id="KW-0812">Transmembrane</keyword>
<keyword evidence="5" id="KW-1133">Transmembrane helix</keyword>
<feature type="non-terminal residue" evidence="9">
    <location>
        <position position="1"/>
    </location>
</feature>
<reference evidence="9" key="1">
    <citation type="submission" date="2020-03" db="EMBL/GenBank/DDBJ databases">
        <title>Studies in the Genomics of Life Span.</title>
        <authorList>
            <person name="Glass D."/>
        </authorList>
    </citation>
    <scope>NUCLEOTIDE SEQUENCE</scope>
    <source>
        <strain evidence="9">LTLLF</strain>
        <tissue evidence="9">Muscle</tissue>
    </source>
</reference>
<evidence type="ECO:0000313" key="9">
    <source>
        <dbReference type="EMBL" id="KAH0513106.1"/>
    </source>
</evidence>
<evidence type="ECO:0000256" key="7">
    <source>
        <dbReference type="ARBA" id="ARBA00023136"/>
    </source>
</evidence>
<evidence type="ECO:0000256" key="8">
    <source>
        <dbReference type="SAM" id="MobiDB-lite"/>
    </source>
</evidence>
<evidence type="ECO:0000256" key="6">
    <source>
        <dbReference type="ARBA" id="ARBA00023128"/>
    </source>
</evidence>
<dbReference type="Proteomes" id="UP000710432">
    <property type="component" value="Unassembled WGS sequence"/>
</dbReference>
<dbReference type="AlphaFoldDB" id="A0A8J6GLL9"/>
<sequence>GVMSEDTVRESQFSLKTAALRVFDLPASWYCSLSQVQSVNSCHSCACGNSNSWDKADEDDIKLVNIPVTTPENLYLMGMELFEEALRRWEQALTFRSRQAEEEACGSVKLGAGDAIAEESVDDIISTEFIHKLEALLQRAYRLQEEFEATLGGSDPNSLANDTDKDTDVSAKENVDDFGLQDALSSEPADLFASAAELTEHREVRPTYSLDSFCHCPFYEEAMHLVEEGKIYSRVLRTEMLECLGDSDFLAKLHCIRQAFQVILSEAANRIFLAESGRKILSALIVKARKNPKKFEDVFDEMIYFLEQTDHWDSTEMELAARGVKNINFYDVVLDFILMDSFEDLENPPTSIQNVVNNRWLNSSFKETAVASSCWSVLKQKRQQMKISDGFFAHFYAICEHVSPVLAWGFLGPRNSLYDLCCFFKNQVLFFLKDIFDFEKVRYSSIDALAEDLMHLLIRRTELLVACLGADALRHATACTSGHCHAVPTPLLEAKVQDAPAGCQEAARSGSHRPSPFWVTLHPSPRAAAAVGVGDWPGVPEQLQRALGPSGMREPAAHQDFYGNLLLARGGQRARGGWSGVGSAQTRTRSAELEERRGAPATGG</sequence>
<dbReference type="GO" id="GO:0005741">
    <property type="term" value="C:mitochondrial outer membrane"/>
    <property type="evidence" value="ECO:0007669"/>
    <property type="project" value="UniProtKB-SubCell"/>
</dbReference>
<keyword evidence="4" id="KW-1000">Mitochondrion outer membrane</keyword>
<dbReference type="EMBL" id="JAATJU010021653">
    <property type="protein sequence ID" value="KAH0513106.1"/>
    <property type="molecule type" value="Genomic_DNA"/>
</dbReference>
<accession>A0A8J6GLL9</accession>
<dbReference type="InterPro" id="IPR019392">
    <property type="entry name" value="Miga"/>
</dbReference>
<feature type="compositionally biased region" description="Basic and acidic residues" evidence="8">
    <location>
        <begin position="589"/>
        <end position="598"/>
    </location>
</feature>
<dbReference type="PANTHER" id="PTHR21508">
    <property type="entry name" value="MITOGUARDIN"/>
    <property type="match status" value="1"/>
</dbReference>
<gene>
    <name evidence="9" type="ORF">LTLLF_141800</name>
</gene>
<dbReference type="GO" id="GO:0008053">
    <property type="term" value="P:mitochondrial fusion"/>
    <property type="evidence" value="ECO:0007669"/>
    <property type="project" value="InterPro"/>
</dbReference>
<dbReference type="Pfam" id="PF10265">
    <property type="entry name" value="Miga"/>
    <property type="match status" value="1"/>
</dbReference>
<organism evidence="9 10">
    <name type="scientific">Microtus ochrogaster</name>
    <name type="common">Prairie vole</name>
    <dbReference type="NCBI Taxonomy" id="79684"/>
    <lineage>
        <taxon>Eukaryota</taxon>
        <taxon>Metazoa</taxon>
        <taxon>Chordata</taxon>
        <taxon>Craniata</taxon>
        <taxon>Vertebrata</taxon>
        <taxon>Euteleostomi</taxon>
        <taxon>Mammalia</taxon>
        <taxon>Eutheria</taxon>
        <taxon>Euarchontoglires</taxon>
        <taxon>Glires</taxon>
        <taxon>Rodentia</taxon>
        <taxon>Myomorpha</taxon>
        <taxon>Muroidea</taxon>
        <taxon>Cricetidae</taxon>
        <taxon>Arvicolinae</taxon>
        <taxon>Microtus</taxon>
    </lineage>
</organism>
<keyword evidence="6" id="KW-0496">Mitochondrion</keyword>
<name>A0A8J6GLL9_MICOH</name>
<comment type="subcellular location">
    <subcellularLocation>
        <location evidence="1">Mitochondrion outer membrane</location>
    </subcellularLocation>
</comment>
<evidence type="ECO:0000313" key="10">
    <source>
        <dbReference type="Proteomes" id="UP000710432"/>
    </source>
</evidence>
<evidence type="ECO:0000256" key="1">
    <source>
        <dbReference type="ARBA" id="ARBA00004294"/>
    </source>
</evidence>
<feature type="region of interest" description="Disordered" evidence="8">
    <location>
        <begin position="574"/>
        <end position="604"/>
    </location>
</feature>
<evidence type="ECO:0000256" key="5">
    <source>
        <dbReference type="ARBA" id="ARBA00022989"/>
    </source>
</evidence>
<dbReference type="PANTHER" id="PTHR21508:SF3">
    <property type="entry name" value="MITOGUARDIN 1"/>
    <property type="match status" value="1"/>
</dbReference>
<protein>
    <submittedName>
        <fullName evidence="9">Protein FAM73A</fullName>
    </submittedName>
</protein>
<keyword evidence="7" id="KW-0472">Membrane</keyword>
<evidence type="ECO:0000256" key="2">
    <source>
        <dbReference type="ARBA" id="ARBA00008969"/>
    </source>
</evidence>
<comment type="similarity">
    <text evidence="2">Belongs to the mitoguardin family.</text>
</comment>
<evidence type="ECO:0000256" key="3">
    <source>
        <dbReference type="ARBA" id="ARBA00022692"/>
    </source>
</evidence>
<proteinExistence type="inferred from homology"/>
<comment type="caution">
    <text evidence="9">The sequence shown here is derived from an EMBL/GenBank/DDBJ whole genome shotgun (WGS) entry which is preliminary data.</text>
</comment>
<evidence type="ECO:0000256" key="4">
    <source>
        <dbReference type="ARBA" id="ARBA00022787"/>
    </source>
</evidence>